<evidence type="ECO:0000256" key="1">
    <source>
        <dbReference type="ARBA" id="ARBA00022729"/>
    </source>
</evidence>
<accession>A0ABR2KFF0</accession>
<dbReference type="SMART" id="SM00472">
    <property type="entry name" value="MIR"/>
    <property type="match status" value="3"/>
</dbReference>
<feature type="domain" description="MIR" evidence="4">
    <location>
        <begin position="154"/>
        <end position="208"/>
    </location>
</feature>
<dbReference type="EMBL" id="JAPFFF010000005">
    <property type="protein sequence ID" value="KAK8889606.1"/>
    <property type="molecule type" value="Genomic_DNA"/>
</dbReference>
<organism evidence="5 6">
    <name type="scientific">Tritrichomonas musculus</name>
    <dbReference type="NCBI Taxonomy" id="1915356"/>
    <lineage>
        <taxon>Eukaryota</taxon>
        <taxon>Metamonada</taxon>
        <taxon>Parabasalia</taxon>
        <taxon>Tritrichomonadida</taxon>
        <taxon>Tritrichomonadidae</taxon>
        <taxon>Tritrichomonas</taxon>
    </lineage>
</organism>
<sequence>MFNCLLKKCPMRPKMFFVFFLCSIIKSSSIEEYDGEPEELPISYYNMIKLKHIATNYLLSSVEIPYQTGSNQQIVRGIQKQTLAETFWTIFPPVEDTETSQGQPIECGSTIRLYHAVTGKWLHSHKIPGHFGSGYEVTCFDGNDSGDNWILECSNTLKVGSMFRLQHAGTGFYLATNETSEYPKQEGGEHEVFVSEEDDGNEWQTVGGIFVDDSEE</sequence>
<evidence type="ECO:0000313" key="5">
    <source>
        <dbReference type="EMBL" id="KAK8889606.1"/>
    </source>
</evidence>
<evidence type="ECO:0000256" key="2">
    <source>
        <dbReference type="ARBA" id="ARBA00022737"/>
    </source>
</evidence>
<dbReference type="Gene3D" id="2.80.10.50">
    <property type="match status" value="1"/>
</dbReference>
<reference evidence="5 6" key="1">
    <citation type="submission" date="2024-04" db="EMBL/GenBank/DDBJ databases">
        <title>Tritrichomonas musculus Genome.</title>
        <authorList>
            <person name="Alves-Ferreira E."/>
            <person name="Grigg M."/>
            <person name="Lorenzi H."/>
            <person name="Galac M."/>
        </authorList>
    </citation>
    <scope>NUCLEOTIDE SEQUENCE [LARGE SCALE GENOMIC DNA]</scope>
    <source>
        <strain evidence="5 6">EAF2021</strain>
    </source>
</reference>
<feature type="domain" description="MIR" evidence="4">
    <location>
        <begin position="102"/>
        <end position="154"/>
    </location>
</feature>
<feature type="chain" id="PRO_5046893423" description="MIR domain-containing protein" evidence="3">
    <location>
        <begin position="30"/>
        <end position="216"/>
    </location>
</feature>
<dbReference type="CDD" id="cd23279">
    <property type="entry name" value="beta-trefoil_MIR_SDF2-like"/>
    <property type="match status" value="1"/>
</dbReference>
<keyword evidence="6" id="KW-1185">Reference proteome</keyword>
<protein>
    <recommendedName>
        <fullName evidence="4">MIR domain-containing protein</fullName>
    </recommendedName>
</protein>
<comment type="caution">
    <text evidence="5">The sequence shown here is derived from an EMBL/GenBank/DDBJ whole genome shotgun (WGS) entry which is preliminary data.</text>
</comment>
<evidence type="ECO:0000313" key="6">
    <source>
        <dbReference type="Proteomes" id="UP001470230"/>
    </source>
</evidence>
<name>A0ABR2KFF0_9EUKA</name>
<feature type="signal peptide" evidence="3">
    <location>
        <begin position="1"/>
        <end position="29"/>
    </location>
</feature>
<keyword evidence="2" id="KW-0677">Repeat</keyword>
<dbReference type="PANTHER" id="PTHR46809:SF2">
    <property type="entry name" value="GH21273P"/>
    <property type="match status" value="1"/>
</dbReference>
<proteinExistence type="predicted"/>
<gene>
    <name evidence="5" type="ORF">M9Y10_034357</name>
</gene>
<dbReference type="PANTHER" id="PTHR46809">
    <property type="entry name" value="STROMAL CELL-DERIVED FACTOR 2-LIKE PROTEIN"/>
    <property type="match status" value="1"/>
</dbReference>
<evidence type="ECO:0000259" key="4">
    <source>
        <dbReference type="PROSITE" id="PS50919"/>
    </source>
</evidence>
<keyword evidence="1 3" id="KW-0732">Signal</keyword>
<dbReference type="SUPFAM" id="SSF82109">
    <property type="entry name" value="MIR domain"/>
    <property type="match status" value="1"/>
</dbReference>
<dbReference type="PROSITE" id="PS50919">
    <property type="entry name" value="MIR"/>
    <property type="match status" value="3"/>
</dbReference>
<evidence type="ECO:0000256" key="3">
    <source>
        <dbReference type="SAM" id="SignalP"/>
    </source>
</evidence>
<dbReference type="InterPro" id="IPR036300">
    <property type="entry name" value="MIR_dom_sf"/>
</dbReference>
<dbReference type="Proteomes" id="UP001470230">
    <property type="component" value="Unassembled WGS sequence"/>
</dbReference>
<feature type="domain" description="MIR" evidence="4">
    <location>
        <begin position="39"/>
        <end position="93"/>
    </location>
</feature>
<dbReference type="InterPro" id="IPR016093">
    <property type="entry name" value="MIR_motif"/>
</dbReference>